<organism evidence="2 3">
    <name type="scientific">Sphaerobolus stellatus (strain SS14)</name>
    <dbReference type="NCBI Taxonomy" id="990650"/>
    <lineage>
        <taxon>Eukaryota</taxon>
        <taxon>Fungi</taxon>
        <taxon>Dikarya</taxon>
        <taxon>Basidiomycota</taxon>
        <taxon>Agaricomycotina</taxon>
        <taxon>Agaricomycetes</taxon>
        <taxon>Phallomycetidae</taxon>
        <taxon>Geastrales</taxon>
        <taxon>Sphaerobolaceae</taxon>
        <taxon>Sphaerobolus</taxon>
    </lineage>
</organism>
<reference evidence="2 3" key="1">
    <citation type="submission" date="2014-06" db="EMBL/GenBank/DDBJ databases">
        <title>Evolutionary Origins and Diversification of the Mycorrhizal Mutualists.</title>
        <authorList>
            <consortium name="DOE Joint Genome Institute"/>
            <consortium name="Mycorrhizal Genomics Consortium"/>
            <person name="Kohler A."/>
            <person name="Kuo A."/>
            <person name="Nagy L.G."/>
            <person name="Floudas D."/>
            <person name="Copeland A."/>
            <person name="Barry K.W."/>
            <person name="Cichocki N."/>
            <person name="Veneault-Fourrey C."/>
            <person name="LaButti K."/>
            <person name="Lindquist E.A."/>
            <person name="Lipzen A."/>
            <person name="Lundell T."/>
            <person name="Morin E."/>
            <person name="Murat C."/>
            <person name="Riley R."/>
            <person name="Ohm R."/>
            <person name="Sun H."/>
            <person name="Tunlid A."/>
            <person name="Henrissat B."/>
            <person name="Grigoriev I.V."/>
            <person name="Hibbett D.S."/>
            <person name="Martin F."/>
        </authorList>
    </citation>
    <scope>NUCLEOTIDE SEQUENCE [LARGE SCALE GENOMIC DNA]</scope>
    <source>
        <strain evidence="2 3">SS14</strain>
    </source>
</reference>
<accession>A0A0C9UPY4</accession>
<dbReference type="OrthoDB" id="2664977at2759"/>
<dbReference type="HOGENOM" id="CLU_1504368_0_0_1"/>
<evidence type="ECO:0000313" key="3">
    <source>
        <dbReference type="Proteomes" id="UP000054279"/>
    </source>
</evidence>
<gene>
    <name evidence="2" type="ORF">M422DRAFT_267293</name>
</gene>
<dbReference type="Proteomes" id="UP000054279">
    <property type="component" value="Unassembled WGS sequence"/>
</dbReference>
<feature type="compositionally biased region" description="Gly residues" evidence="1">
    <location>
        <begin position="152"/>
        <end position="162"/>
    </location>
</feature>
<sequence>MTIEGLALTPGNVNNARATEEISNYLRTAGEFSQFLASTHDNIPFDAVASPCEYVPWTLNTIQVKGATVKRRNGVVTAHSVYIHPPTIKPEAYKKWIKLLHGISYETCNGVGKAVVPDICIFWKSIGHASPECIYPSIAGWPVRAPPSAPGSGRGRGYGRGRGAPHFTRGHGSGAMPWA</sequence>
<evidence type="ECO:0000313" key="2">
    <source>
        <dbReference type="EMBL" id="KIJ31087.1"/>
    </source>
</evidence>
<protein>
    <submittedName>
        <fullName evidence="2">Uncharacterized protein</fullName>
    </submittedName>
</protein>
<dbReference type="AlphaFoldDB" id="A0A0C9UPY4"/>
<proteinExistence type="predicted"/>
<name>A0A0C9UPY4_SPHS4</name>
<feature type="region of interest" description="Disordered" evidence="1">
    <location>
        <begin position="146"/>
        <end position="179"/>
    </location>
</feature>
<evidence type="ECO:0000256" key="1">
    <source>
        <dbReference type="SAM" id="MobiDB-lite"/>
    </source>
</evidence>
<dbReference type="EMBL" id="KN837248">
    <property type="protein sequence ID" value="KIJ31087.1"/>
    <property type="molecule type" value="Genomic_DNA"/>
</dbReference>
<keyword evidence="3" id="KW-1185">Reference proteome</keyword>